<protein>
    <submittedName>
        <fullName evidence="2">Uncharacterized protein</fullName>
    </submittedName>
</protein>
<dbReference type="Gramene" id="KOM27008">
    <property type="protein sequence ID" value="KOM27008"/>
    <property type="gene ID" value="LR48_Vigan352s000200"/>
</dbReference>
<sequence>MPQELIQDHGTAAQHTENFTYPVQSSRFQHLAKAKEKMYYGMAREAAHGLVQKLGRSSRPLKQQLPNVQLQTQSSKPHPEATPNSCNTSTTARPREKNTIQQRRRRSTVIEGCCCHGQEVSRRRCHGCTLETEREMVV</sequence>
<gene>
    <name evidence="2" type="ORF">LR48_Vigan352s000200</name>
</gene>
<dbReference type="Proteomes" id="UP000053144">
    <property type="component" value="Unassembled WGS sequence"/>
</dbReference>
<evidence type="ECO:0000313" key="3">
    <source>
        <dbReference type="Proteomes" id="UP000053144"/>
    </source>
</evidence>
<dbReference type="AlphaFoldDB" id="A0A0L9T8V9"/>
<feature type="region of interest" description="Disordered" evidence="1">
    <location>
        <begin position="51"/>
        <end position="105"/>
    </location>
</feature>
<evidence type="ECO:0000313" key="2">
    <source>
        <dbReference type="EMBL" id="KOM27008.1"/>
    </source>
</evidence>
<organism evidence="2 3">
    <name type="scientific">Phaseolus angularis</name>
    <name type="common">Azuki bean</name>
    <name type="synonym">Vigna angularis</name>
    <dbReference type="NCBI Taxonomy" id="3914"/>
    <lineage>
        <taxon>Eukaryota</taxon>
        <taxon>Viridiplantae</taxon>
        <taxon>Streptophyta</taxon>
        <taxon>Embryophyta</taxon>
        <taxon>Tracheophyta</taxon>
        <taxon>Spermatophyta</taxon>
        <taxon>Magnoliopsida</taxon>
        <taxon>eudicotyledons</taxon>
        <taxon>Gunneridae</taxon>
        <taxon>Pentapetalae</taxon>
        <taxon>rosids</taxon>
        <taxon>fabids</taxon>
        <taxon>Fabales</taxon>
        <taxon>Fabaceae</taxon>
        <taxon>Papilionoideae</taxon>
        <taxon>50 kb inversion clade</taxon>
        <taxon>NPAAA clade</taxon>
        <taxon>indigoferoid/millettioid clade</taxon>
        <taxon>Phaseoleae</taxon>
        <taxon>Vigna</taxon>
    </lineage>
</organism>
<name>A0A0L9T8V9_PHAAN</name>
<dbReference type="EMBL" id="KQ258357">
    <property type="protein sequence ID" value="KOM27008.1"/>
    <property type="molecule type" value="Genomic_DNA"/>
</dbReference>
<feature type="compositionally biased region" description="Polar residues" evidence="1">
    <location>
        <begin position="60"/>
        <end position="92"/>
    </location>
</feature>
<reference evidence="3" key="1">
    <citation type="journal article" date="2015" name="Proc. Natl. Acad. Sci. U.S.A.">
        <title>Genome sequencing of adzuki bean (Vigna angularis) provides insight into high starch and low fat accumulation and domestication.</title>
        <authorList>
            <person name="Yang K."/>
            <person name="Tian Z."/>
            <person name="Chen C."/>
            <person name="Luo L."/>
            <person name="Zhao B."/>
            <person name="Wang Z."/>
            <person name="Yu L."/>
            <person name="Li Y."/>
            <person name="Sun Y."/>
            <person name="Li W."/>
            <person name="Chen Y."/>
            <person name="Li Y."/>
            <person name="Zhang Y."/>
            <person name="Ai D."/>
            <person name="Zhao J."/>
            <person name="Shang C."/>
            <person name="Ma Y."/>
            <person name="Wu B."/>
            <person name="Wang M."/>
            <person name="Gao L."/>
            <person name="Sun D."/>
            <person name="Zhang P."/>
            <person name="Guo F."/>
            <person name="Wang W."/>
            <person name="Li Y."/>
            <person name="Wang J."/>
            <person name="Varshney R.K."/>
            <person name="Wang J."/>
            <person name="Ling H.Q."/>
            <person name="Wan P."/>
        </authorList>
    </citation>
    <scope>NUCLEOTIDE SEQUENCE</scope>
    <source>
        <strain evidence="3">cv. Jingnong 6</strain>
    </source>
</reference>
<accession>A0A0L9T8V9</accession>
<proteinExistence type="predicted"/>
<evidence type="ECO:0000256" key="1">
    <source>
        <dbReference type="SAM" id="MobiDB-lite"/>
    </source>
</evidence>